<proteinExistence type="predicted"/>
<reference evidence="1 2" key="1">
    <citation type="submission" date="2019-06" db="EMBL/GenBank/DDBJ databases">
        <title>Whole geneome sequnce of Mycobacteroides chelonae M77 isolated from bovine milk from Meghalaya, India.</title>
        <authorList>
            <person name="Vise E."/>
            <person name="Das S."/>
            <person name="Garg A."/>
            <person name="Ghatak S."/>
            <person name="Shakuntala I."/>
            <person name="Milton A.A.P."/>
            <person name="Karam A."/>
            <person name="Sanjukta R."/>
            <person name="Puro K."/>
            <person name="Sen A."/>
        </authorList>
    </citation>
    <scope>NUCLEOTIDE SEQUENCE [LARGE SCALE GENOMIC DNA]</scope>
    <source>
        <strain evidence="1 2">M77</strain>
    </source>
</reference>
<dbReference type="Proteomes" id="UP000317728">
    <property type="component" value="Chromosome"/>
</dbReference>
<dbReference type="RefSeq" id="WP_075908183.1">
    <property type="nucleotide sequence ID" value="NZ_CP041150.1"/>
</dbReference>
<name>A0AB73U4B4_MYCCH</name>
<dbReference type="EMBL" id="CP041150">
    <property type="protein sequence ID" value="QDF71864.1"/>
    <property type="molecule type" value="Genomic_DNA"/>
</dbReference>
<gene>
    <name evidence="1" type="ORF">FJK96_18030</name>
</gene>
<evidence type="ECO:0000313" key="2">
    <source>
        <dbReference type="Proteomes" id="UP000317728"/>
    </source>
</evidence>
<sequence>MTLWKDLPQHLRCDGISIKYIAPRSGRIWHLTGWNAGAEGAMINGPIRGLWHMPYESVWTEPAYGAPEFERTVDGKRTPGFDVLLMSDTKFGWFDTEAKWWEDWPVGVPGWLSMWTRRLGELWIPVMRDKPTETEMEDDPAGLNGNNHQIWTMDLAQSGNPRWRRPAKVDRYINRGKAEATLYVANQSKEAEAWPVFFVSAPAPHHGIKLANGNGGEMVPVPELLPGEHCIIDTDPTHRIAISATDPADDFFKKFIRNSELLSWLLGNYGDTGESVLKRFHGQGFTRPIAPGEVGALKVIHPTAGGKVGVLLPQRFERAHA</sequence>
<dbReference type="AlphaFoldDB" id="A0AB73U4B4"/>
<protein>
    <recommendedName>
        <fullName evidence="3">Bacteriophage protein</fullName>
    </recommendedName>
</protein>
<evidence type="ECO:0008006" key="3">
    <source>
        <dbReference type="Google" id="ProtNLM"/>
    </source>
</evidence>
<accession>A0AB73U4B4</accession>
<organism evidence="1 2">
    <name type="scientific">Mycobacteroides chelonae</name>
    <name type="common">Mycobacterium chelonae</name>
    <dbReference type="NCBI Taxonomy" id="1774"/>
    <lineage>
        <taxon>Bacteria</taxon>
        <taxon>Bacillati</taxon>
        <taxon>Actinomycetota</taxon>
        <taxon>Actinomycetes</taxon>
        <taxon>Mycobacteriales</taxon>
        <taxon>Mycobacteriaceae</taxon>
        <taxon>Mycobacteroides</taxon>
    </lineage>
</organism>
<evidence type="ECO:0000313" key="1">
    <source>
        <dbReference type="EMBL" id="QDF71864.1"/>
    </source>
</evidence>